<sequence length="198" mass="21625">MTTTRGPYAKGVARKQEIIEVALELLAVGGLRQSTLDEIAKRVGITRPGLLHYFGSREALLTAVLEERDRRDIAHGIGVGVTGMGVTETMDEVLLHSLRSPGLARLFTIFAAEATDEDHPAHAFFRGRYQRIRTMIEEGIRAEQDGGVIDRGVDPGPAAQQILAVLDGLQLQWLLDPGLDPRTALRTSMIVLLPAPRT</sequence>
<evidence type="ECO:0000256" key="4">
    <source>
        <dbReference type="ARBA" id="ARBA00023163"/>
    </source>
</evidence>
<dbReference type="RefSeq" id="WP_203841919.1">
    <property type="nucleotide sequence ID" value="NZ_BAAATV010000001.1"/>
</dbReference>
<dbReference type="Pfam" id="PF13977">
    <property type="entry name" value="TetR_C_6"/>
    <property type="match status" value="1"/>
</dbReference>
<dbReference type="InterPro" id="IPR050109">
    <property type="entry name" value="HTH-type_TetR-like_transc_reg"/>
</dbReference>
<keyword evidence="1" id="KW-0678">Repressor</keyword>
<evidence type="ECO:0000259" key="6">
    <source>
        <dbReference type="PROSITE" id="PS50977"/>
    </source>
</evidence>
<dbReference type="Proteomes" id="UP000603200">
    <property type="component" value="Unassembled WGS sequence"/>
</dbReference>
<dbReference type="InterPro" id="IPR036271">
    <property type="entry name" value="Tet_transcr_reg_TetR-rel_C_sf"/>
</dbReference>
<evidence type="ECO:0000256" key="3">
    <source>
        <dbReference type="ARBA" id="ARBA00023125"/>
    </source>
</evidence>
<dbReference type="Gene3D" id="1.10.357.10">
    <property type="entry name" value="Tetracycline Repressor, domain 2"/>
    <property type="match status" value="1"/>
</dbReference>
<feature type="domain" description="HTH tetR-type" evidence="6">
    <location>
        <begin position="12"/>
        <end position="72"/>
    </location>
</feature>
<accession>A0ABQ4A260</accession>
<comment type="caution">
    <text evidence="7">The sequence shown here is derived from an EMBL/GenBank/DDBJ whole genome shotgun (WGS) entry which is preliminary data.</text>
</comment>
<reference evidence="7 8" key="1">
    <citation type="submission" date="2021-01" db="EMBL/GenBank/DDBJ databases">
        <title>Whole genome shotgun sequence of Actinoplanes humidus NBRC 14915.</title>
        <authorList>
            <person name="Komaki H."/>
            <person name="Tamura T."/>
        </authorList>
    </citation>
    <scope>NUCLEOTIDE SEQUENCE [LARGE SCALE GENOMIC DNA]</scope>
    <source>
        <strain evidence="7 8">NBRC 14915</strain>
    </source>
</reference>
<dbReference type="PROSITE" id="PS50977">
    <property type="entry name" value="HTH_TETR_2"/>
    <property type="match status" value="1"/>
</dbReference>
<evidence type="ECO:0000313" key="8">
    <source>
        <dbReference type="Proteomes" id="UP000603200"/>
    </source>
</evidence>
<dbReference type="InterPro" id="IPR039538">
    <property type="entry name" value="BetI_C"/>
</dbReference>
<protein>
    <submittedName>
        <fullName evidence="7">TetR family transcriptional regulator</fullName>
    </submittedName>
</protein>
<evidence type="ECO:0000256" key="1">
    <source>
        <dbReference type="ARBA" id="ARBA00022491"/>
    </source>
</evidence>
<keyword evidence="4" id="KW-0804">Transcription</keyword>
<dbReference type="Pfam" id="PF00440">
    <property type="entry name" value="TetR_N"/>
    <property type="match status" value="1"/>
</dbReference>
<dbReference type="InterPro" id="IPR001647">
    <property type="entry name" value="HTH_TetR"/>
</dbReference>
<evidence type="ECO:0000313" key="7">
    <source>
        <dbReference type="EMBL" id="GIE24944.1"/>
    </source>
</evidence>
<keyword evidence="8" id="KW-1185">Reference proteome</keyword>
<evidence type="ECO:0000256" key="5">
    <source>
        <dbReference type="PROSITE-ProRule" id="PRU00335"/>
    </source>
</evidence>
<dbReference type="InterPro" id="IPR009057">
    <property type="entry name" value="Homeodomain-like_sf"/>
</dbReference>
<dbReference type="PANTHER" id="PTHR30055">
    <property type="entry name" value="HTH-TYPE TRANSCRIPTIONAL REGULATOR RUTR"/>
    <property type="match status" value="1"/>
</dbReference>
<dbReference type="PRINTS" id="PR00455">
    <property type="entry name" value="HTHTETR"/>
</dbReference>
<name>A0ABQ4A260_9ACTN</name>
<dbReference type="SUPFAM" id="SSF46689">
    <property type="entry name" value="Homeodomain-like"/>
    <property type="match status" value="1"/>
</dbReference>
<proteinExistence type="predicted"/>
<keyword evidence="3 5" id="KW-0238">DNA-binding</keyword>
<feature type="DNA-binding region" description="H-T-H motif" evidence="5">
    <location>
        <begin position="35"/>
        <end position="54"/>
    </location>
</feature>
<evidence type="ECO:0000256" key="2">
    <source>
        <dbReference type="ARBA" id="ARBA00023015"/>
    </source>
</evidence>
<keyword evidence="2" id="KW-0805">Transcription regulation</keyword>
<dbReference type="SUPFAM" id="SSF48498">
    <property type="entry name" value="Tetracyclin repressor-like, C-terminal domain"/>
    <property type="match status" value="1"/>
</dbReference>
<dbReference type="PANTHER" id="PTHR30055:SF234">
    <property type="entry name" value="HTH-TYPE TRANSCRIPTIONAL REGULATOR BETI"/>
    <property type="match status" value="1"/>
</dbReference>
<gene>
    <name evidence="7" type="ORF">Ahu01nite_080460</name>
</gene>
<dbReference type="EMBL" id="BOMN01000113">
    <property type="protein sequence ID" value="GIE24944.1"/>
    <property type="molecule type" value="Genomic_DNA"/>
</dbReference>
<organism evidence="7 8">
    <name type="scientific">Winogradskya humida</name>
    <dbReference type="NCBI Taxonomy" id="113566"/>
    <lineage>
        <taxon>Bacteria</taxon>
        <taxon>Bacillati</taxon>
        <taxon>Actinomycetota</taxon>
        <taxon>Actinomycetes</taxon>
        <taxon>Micromonosporales</taxon>
        <taxon>Micromonosporaceae</taxon>
        <taxon>Winogradskya</taxon>
    </lineage>
</organism>